<dbReference type="Proteomes" id="UP001319827">
    <property type="component" value="Chromosome"/>
</dbReference>
<keyword evidence="2" id="KW-1185">Reference proteome</keyword>
<dbReference type="Pfam" id="PF12672">
    <property type="entry name" value="DUF3793"/>
    <property type="match status" value="1"/>
</dbReference>
<accession>A0ABM8HR29</accession>
<reference evidence="1 2" key="2">
    <citation type="journal article" date="2021" name="Int. J. Syst. Evol. Microbiol.">
        <title>Isolation and Polyphasic Characterization of Desulfuromonas versatilis sp. Nov., an Electrogenic Bacteria Capable of Versatile Metabolism Isolated from a Graphene Oxide-Reducing Enrichment Culture.</title>
        <authorList>
            <person name="Xie L."/>
            <person name="Yoshida N."/>
            <person name="Ishii S."/>
            <person name="Meng L."/>
        </authorList>
    </citation>
    <scope>NUCLEOTIDE SEQUENCE [LARGE SCALE GENOMIC DNA]</scope>
    <source>
        <strain evidence="1 2">NIT-T3</strain>
    </source>
</reference>
<proteinExistence type="predicted"/>
<organism evidence="1 2">
    <name type="scientific">Desulfuromonas versatilis</name>
    <dbReference type="NCBI Taxonomy" id="2802975"/>
    <lineage>
        <taxon>Bacteria</taxon>
        <taxon>Pseudomonadati</taxon>
        <taxon>Thermodesulfobacteriota</taxon>
        <taxon>Desulfuromonadia</taxon>
        <taxon>Desulfuromonadales</taxon>
        <taxon>Desulfuromonadaceae</taxon>
        <taxon>Desulfuromonas</taxon>
    </lineage>
</organism>
<dbReference type="RefSeq" id="WP_221252186.1">
    <property type="nucleotide sequence ID" value="NZ_AP024355.1"/>
</dbReference>
<protein>
    <recommendedName>
        <fullName evidence="3">DUF3793 family protein</fullName>
    </recommendedName>
</protein>
<evidence type="ECO:0008006" key="3">
    <source>
        <dbReference type="Google" id="ProtNLM"/>
    </source>
</evidence>
<name>A0ABM8HR29_9BACT</name>
<evidence type="ECO:0000313" key="1">
    <source>
        <dbReference type="EMBL" id="BCR04734.1"/>
    </source>
</evidence>
<sequence length="228" mass="25278">MPPRIAERQPALSDVPLWKEISPRFATDRDCLAAFLALETAEILEGVKPGNLVNLVNRTQVCGRNLYHLWKAFGPALATDCGLESRVLCDRGSSLLIYFYDRQAMENLIHVPGAKALLKRSGYPEELSLDAALSLLQNRISGDFPHEIGVFLGYPLKDVAAFMGLVSIPFACQGPWKIYGDPTRSLHLAEVHRASRRRMAWRVARCSDPRECLNRSACSGKCATRPAA</sequence>
<dbReference type="EMBL" id="AP024355">
    <property type="protein sequence ID" value="BCR04734.1"/>
    <property type="molecule type" value="Genomic_DNA"/>
</dbReference>
<evidence type="ECO:0000313" key="2">
    <source>
        <dbReference type="Proteomes" id="UP001319827"/>
    </source>
</evidence>
<dbReference type="InterPro" id="IPR024523">
    <property type="entry name" value="DUF3793"/>
</dbReference>
<gene>
    <name evidence="1" type="ORF">DESUT3_18030</name>
</gene>
<reference evidence="1 2" key="1">
    <citation type="journal article" date="2016" name="C (Basel)">
        <title>Selective Growth of and Electricity Production by Marine Exoelectrogenic Bacteria in Self-Aggregated Hydrogel of Microbially Reduced Graphene Oxide.</title>
        <authorList>
            <person name="Yoshida N."/>
            <person name="Goto Y."/>
            <person name="Miyata Y."/>
        </authorList>
    </citation>
    <scope>NUCLEOTIDE SEQUENCE [LARGE SCALE GENOMIC DNA]</scope>
    <source>
        <strain evidence="1 2">NIT-T3</strain>
    </source>
</reference>